<dbReference type="PROSITE" id="PS52019">
    <property type="entry name" value="PKS_MFAS_DH"/>
    <property type="match status" value="1"/>
</dbReference>
<keyword evidence="5" id="KW-0560">Oxidoreductase</keyword>
<gene>
    <name evidence="13" type="ORF">BO83DRAFT_459787</name>
</gene>
<feature type="region of interest" description="C-terminal hotdog fold" evidence="8">
    <location>
        <begin position="1159"/>
        <end position="1321"/>
    </location>
</feature>
<dbReference type="VEuPathDB" id="FungiDB:BO83DRAFT_459787"/>
<dbReference type="Pfam" id="PF02801">
    <property type="entry name" value="Ketoacyl-synt_C"/>
    <property type="match status" value="1"/>
</dbReference>
<keyword evidence="4" id="KW-0521">NADP</keyword>
<dbReference type="InterPro" id="IPR050091">
    <property type="entry name" value="PKS_NRPS_Biosynth_Enz"/>
</dbReference>
<proteinExistence type="predicted"/>
<dbReference type="SMART" id="SM00823">
    <property type="entry name" value="PKS_PP"/>
    <property type="match status" value="1"/>
</dbReference>
<feature type="domain" description="Carrier" evidence="10">
    <location>
        <begin position="2561"/>
        <end position="2641"/>
    </location>
</feature>
<dbReference type="SUPFAM" id="SSF53335">
    <property type="entry name" value="S-adenosyl-L-methionine-dependent methyltransferases"/>
    <property type="match status" value="1"/>
</dbReference>
<dbReference type="InterPro" id="IPR014031">
    <property type="entry name" value="Ketoacyl_synth_C"/>
</dbReference>
<dbReference type="Pfam" id="PF08242">
    <property type="entry name" value="Methyltransf_12"/>
    <property type="match status" value="1"/>
</dbReference>
<dbReference type="PROSITE" id="PS52004">
    <property type="entry name" value="KS3_2"/>
    <property type="match status" value="1"/>
</dbReference>
<dbReference type="Pfam" id="PF14765">
    <property type="entry name" value="PS-DH"/>
    <property type="match status" value="1"/>
</dbReference>
<dbReference type="InterPro" id="IPR018201">
    <property type="entry name" value="Ketoacyl_synth_AS"/>
</dbReference>
<feature type="domain" description="Ketosynthase family 3 (KS3)" evidence="11">
    <location>
        <begin position="26"/>
        <end position="450"/>
    </location>
</feature>
<keyword evidence="2" id="KW-0597">Phosphoprotein</keyword>
<dbReference type="InterPro" id="IPR049552">
    <property type="entry name" value="PKS_DH_N"/>
</dbReference>
<dbReference type="SUPFAM" id="SSF52151">
    <property type="entry name" value="FabD/lysophospholipase-like"/>
    <property type="match status" value="1"/>
</dbReference>
<keyword evidence="14" id="KW-1185">Reference proteome</keyword>
<dbReference type="InterPro" id="IPR020806">
    <property type="entry name" value="PKS_PP-bd"/>
</dbReference>
<evidence type="ECO:0000256" key="1">
    <source>
        <dbReference type="ARBA" id="ARBA00022450"/>
    </source>
</evidence>
<dbReference type="EMBL" id="MSFU01000005">
    <property type="protein sequence ID" value="PWY80063.1"/>
    <property type="molecule type" value="Genomic_DNA"/>
</dbReference>
<dbReference type="GO" id="GO:0044550">
    <property type="term" value="P:secondary metabolite biosynthetic process"/>
    <property type="evidence" value="ECO:0007669"/>
    <property type="project" value="UniProtKB-ARBA"/>
</dbReference>
<dbReference type="GO" id="GO:0004315">
    <property type="term" value="F:3-oxoacyl-[acyl-carrier-protein] synthase activity"/>
    <property type="evidence" value="ECO:0007669"/>
    <property type="project" value="InterPro"/>
</dbReference>
<feature type="compositionally biased region" description="Polar residues" evidence="9">
    <location>
        <begin position="2516"/>
        <end position="2534"/>
    </location>
</feature>
<dbReference type="SMART" id="SM00825">
    <property type="entry name" value="PKS_KS"/>
    <property type="match status" value="1"/>
</dbReference>
<dbReference type="Pfam" id="PF16197">
    <property type="entry name" value="KAsynt_C_assoc"/>
    <property type="match status" value="1"/>
</dbReference>
<dbReference type="Pfam" id="PF21089">
    <property type="entry name" value="PKS_DH_N"/>
    <property type="match status" value="1"/>
</dbReference>
<evidence type="ECO:0000259" key="11">
    <source>
        <dbReference type="PROSITE" id="PS52004"/>
    </source>
</evidence>
<dbReference type="OrthoDB" id="329835at2759"/>
<evidence type="ECO:0000259" key="10">
    <source>
        <dbReference type="PROSITE" id="PS50075"/>
    </source>
</evidence>
<dbReference type="PROSITE" id="PS50075">
    <property type="entry name" value="CARRIER"/>
    <property type="match status" value="1"/>
</dbReference>
<evidence type="ECO:0000256" key="5">
    <source>
        <dbReference type="ARBA" id="ARBA00023002"/>
    </source>
</evidence>
<dbReference type="InterPro" id="IPR032821">
    <property type="entry name" value="PKS_assoc"/>
</dbReference>
<dbReference type="SMART" id="SM00822">
    <property type="entry name" value="PKS_KR"/>
    <property type="match status" value="1"/>
</dbReference>
<dbReference type="CDD" id="cd05274">
    <property type="entry name" value="KR_FAS_SDR_x"/>
    <property type="match status" value="1"/>
</dbReference>
<evidence type="ECO:0000259" key="12">
    <source>
        <dbReference type="PROSITE" id="PS52019"/>
    </source>
</evidence>
<dbReference type="CDD" id="cd02440">
    <property type="entry name" value="AdoMet_MTases"/>
    <property type="match status" value="1"/>
</dbReference>
<dbReference type="Gene3D" id="1.10.1200.10">
    <property type="entry name" value="ACP-like"/>
    <property type="match status" value="1"/>
</dbReference>
<dbReference type="SMART" id="SM00827">
    <property type="entry name" value="PKS_AT"/>
    <property type="match status" value="1"/>
</dbReference>
<dbReference type="GO" id="GO:0016491">
    <property type="term" value="F:oxidoreductase activity"/>
    <property type="evidence" value="ECO:0007669"/>
    <property type="project" value="UniProtKB-KW"/>
</dbReference>
<dbReference type="PANTHER" id="PTHR43775:SF29">
    <property type="entry name" value="ASPERFURANONE POLYKETIDE SYNTHASE AFOG-RELATED"/>
    <property type="match status" value="1"/>
</dbReference>
<dbReference type="Proteomes" id="UP000246171">
    <property type="component" value="Unassembled WGS sequence"/>
</dbReference>
<dbReference type="InterPro" id="IPR020807">
    <property type="entry name" value="PKS_DH"/>
</dbReference>
<dbReference type="Gene3D" id="3.40.47.10">
    <property type="match status" value="1"/>
</dbReference>
<feature type="active site" description="Proton donor; for dehydratase activity" evidence="8">
    <location>
        <position position="1223"/>
    </location>
</feature>
<dbReference type="SUPFAM" id="SSF47336">
    <property type="entry name" value="ACP-like"/>
    <property type="match status" value="1"/>
</dbReference>
<dbReference type="Gene3D" id="3.90.180.10">
    <property type="entry name" value="Medium-chain alcohol dehydrogenases, catalytic domain"/>
    <property type="match status" value="1"/>
</dbReference>
<dbReference type="InterPro" id="IPR049551">
    <property type="entry name" value="PKS_DH_C"/>
</dbReference>
<dbReference type="Pfam" id="PF00109">
    <property type="entry name" value="ketoacyl-synt"/>
    <property type="match status" value="1"/>
</dbReference>
<dbReference type="InterPro" id="IPR013217">
    <property type="entry name" value="Methyltransf_12"/>
</dbReference>
<dbReference type="InterPro" id="IPR042104">
    <property type="entry name" value="PKS_dehydratase_sf"/>
</dbReference>
<dbReference type="GeneID" id="37059150"/>
<sequence>MFFERHPTPSTSSEGACYLDEDREFAEPIAVCGIGFKLPQDAVSEDGFWKMLMERRSARTEFPGDRMNINAFYHPTRRNELGTRGAHFLQEDLSRFDADFFSITPSEAAAMDPMQRLLLETTVEALDTAGIRIEDLHGSRTSVHTGCFSNDYLHQLLKDPQRLPPYAAVGASSSMLANRISWFFNLRGPSFNIDSACSSSALAIDCACRLLLSGQTDMGLAAGCNLLLDPDYSIILSNNHMLSPDGRSYAFDSRANGYSRGEGVAVLVLKRLSDALRDNDTIRAVIRATASNQDGRTPGITQPASEAQSQLIRDTYAQAGLSLHYTRFFEAHGTGTPIGDPAEVSAIADCFRNHRTADSPLYLGAVKTNIGHLEGASGIAGVIKAILAVERGIIPPNTNFERLHPQLEPYDSCLAVPPAQGIMWPPAEIRRASINSFGFGGSNCHIVIDDAASYLRRHQLQGNHRTVPDNDRSLEQFMRRPQHIGCHEELLPQQKGMAEIPRLLVWSAASEKSLKSLVSRWAETVSGGEYQRGPSWTAHAAYTLDSRRSVFPWKSYAVASSSTDWKQLNKRASAPKLTGPMPPRLAFIFTGQGAQWYAMGRELLHYPAFSRVIMEADTLFRRLGCPWSASEEFLKSEFTSQINEPHISQALTATLQIALVDLLDSFQVRPLAVVGHSMGEIAAAYCAGFISRSSALRIAYYRGYFVASMIEQDRNKGAMLAVGLSATQAQSYIAQLPEPEKVVVACINSPSNTTISGEESQIKYLDQMLRDAGIFSRRLKVAAAYHSPQIQQIADDCRRHFANLEEGYHYHTPHSTITMISTVTGEPLDGERARNASYWVDNLISPVLFAPAIQRLCRDSPRCLRKKIDGSHRQAIVVDHLIEVGPHSALRLPIFETLAASTNDSQKDHCTYLSTLVRGQPASTTLLSVLGQLYCAGTSLDLRAVNDPGRCHEVLIDAPTYPFDHSESYWAESPLSKNYRLRPHGRLALLGSPILTWNPLAPEWRNCVQAADMPWIRDHRINRRVIYPAAAMMVMALQATRQIVEASGLAIEAYVLRSVRFHRPIALEGGSEQTGSSGSDVLETRLCLNNASLPPDADGLSRWNFVLYSMTKENSWQMSCQGVVEVHLSQNTDQKREEGEEAEMKHYRSQWDKQITECTIQVPVSKFYDHLKKHGFHYGPSTQGMKTIQTDGVGTALASLNLAQPCLSSPEMDEYPIHPASLDAFLQLSLVAQNRGTMKGMPTQVISAIDRLWISGEGWADMVARGQDVVSAAMQIEVDDPRSKSYNGYVLSQKADGQSPQLILDRLETTAVSSIDSEVFDNSQTAGSPSKDQRDDGKSWYTVKTDLAMSASTPGNILQYLEDQCGVDPPGPREFFRNICNALNPSKIPAKPHLERYVTWMKWQLAQQGQLTARGLMNAEEEAKLHRQIAAQGRLGNFYLTVADHALGVLHGEVDIVQLLFESNLVNDFYQAYESSVSIYLKKVEHYVAAMAFNRPDMDILEVGAGTGSFTDHVLNGICLSGTSLSSYQYTDISPAFFDRAQQRLASHPHGRRIAFQILDAEQDPLEQGFTENTYDLIVASNALHVTRNLEKTLKALRRLLRPGGQLILHEVTRPDNIEVGFSFGLLPGWWPDATDDRQMSPVVSEARWDRIMRASGYVGAEIVLRDYADEESHLMSVIVATAGETHKQTASLSLSPSSSSHVDIILVVEPSSPLQINLANRLMDVLAAEDSAYRTRVVMYPQTTPPGSVIISLLDLDNKTSILGRLHGEESFERLKALLLGARKVLWLTGDDERHPSFGMIDGFAQVFRIENPQIPLQNLHMDAVSMASSEGLKSLEVTMRVALNQLMMTRSSPNCRDDYSIKNNQVYVRRIQEDLPLKSDIKEILDGSQTTSERLGDIRPFAVDIASDGNAEIACPLQVDVEHPQLSQFQKALGPDEVEIAVHAVRLDDQLGRIRQCAGRIVQVGRNSPFLVGDRVCGVYYSSNTSNGYYDDNTLTSTVRTHKSLVARIDNSMGFNEAAVLPQRYLVAEYIVGLMSSFAESSPVVVIHGAHTGIARVVVDLMAGRFSRLLLTVPSDSNCETDEIWEQAKNDESVSVFTYASFLRKPRFSGPEDGADLVLDFVDSDLLDLADQVAPFGAVIRVIDGDSRFGSSSPQKLCIPANMSLHTVDVAQLLHRQRPRLRMPSAVVAPTAIPTANTKSDSVRLSTLLDQSRSTRKKQITIEFDDDDVVWIRKPRQPAYSFNPNATYLLAGGLGDLGRCVARWMVRRGARYLILLSRSGPRTEVARRMIEELEAKGTTVCAPACDIVDETVLQRVLDECKQTMPPIKGCIQMTGVLRDVMYDRMTFTDWQSSVQPKASGSWNLHTLLPRGLEFFILAASLTGLMGQATQINYAAGNSYQDALARYRLSQGERAVSLDLGVLETKGLLTDASGLFDRFLSTNFHYLLRETDILAMFEHFCNPTLPIEELPAQVATGFMRPSMHPKQLNMQLPVTLDQPFWKQIFVSTKSDDDLNNGQQPRDSNSTSSNNQPENHLDLHSALSAVATGTDDTVKSTTTEVLTTIATEALAERFCQMVLMPRAKLNVEEPFHRAGADSLTAVDLRNWVLKEAGVDLPVFDILGELPVSVLGRMVAREWAVVHIK</sequence>
<dbReference type="InterPro" id="IPR029063">
    <property type="entry name" value="SAM-dependent_MTases_sf"/>
</dbReference>
<dbReference type="SMART" id="SM00826">
    <property type="entry name" value="PKS_DH"/>
    <property type="match status" value="1"/>
</dbReference>
<evidence type="ECO:0000256" key="6">
    <source>
        <dbReference type="ARBA" id="ARBA00023268"/>
    </source>
</evidence>
<dbReference type="Gene3D" id="3.40.366.10">
    <property type="entry name" value="Malonyl-Coenzyme A Acyl Carrier Protein, domain 2"/>
    <property type="match status" value="1"/>
</dbReference>
<reference evidence="13" key="1">
    <citation type="submission" date="2016-12" db="EMBL/GenBank/DDBJ databases">
        <title>The genomes of Aspergillus section Nigri reveals drivers in fungal speciation.</title>
        <authorList>
            <consortium name="DOE Joint Genome Institute"/>
            <person name="Vesth T.C."/>
            <person name="Nybo J."/>
            <person name="Theobald S."/>
            <person name="Brandl J."/>
            <person name="Frisvad J.C."/>
            <person name="Nielsen K.F."/>
            <person name="Lyhne E.K."/>
            <person name="Kogle M.E."/>
            <person name="Kuo A."/>
            <person name="Riley R."/>
            <person name="Clum A."/>
            <person name="Nolan M."/>
            <person name="Lipzen A."/>
            <person name="Salamov A."/>
            <person name="Henrissat B."/>
            <person name="Wiebenga A."/>
            <person name="De vries R.P."/>
            <person name="Grigoriev I.V."/>
            <person name="Mortensen U.H."/>
            <person name="Andersen M.R."/>
            <person name="Baker S.E."/>
        </authorList>
    </citation>
    <scope>NUCLEOTIDE SEQUENCE</scope>
    <source>
        <strain evidence="13">CBS 122712</strain>
    </source>
</reference>
<dbReference type="InterPro" id="IPR016035">
    <property type="entry name" value="Acyl_Trfase/lysoPLipase"/>
</dbReference>
<dbReference type="InterPro" id="IPR006162">
    <property type="entry name" value="Ppantetheine_attach_site"/>
</dbReference>
<evidence type="ECO:0000313" key="13">
    <source>
        <dbReference type="EMBL" id="PWY80063.1"/>
    </source>
</evidence>
<dbReference type="InterPro" id="IPR001227">
    <property type="entry name" value="Ac_transferase_dom_sf"/>
</dbReference>
<feature type="region of interest" description="Disordered" evidence="9">
    <location>
        <begin position="2511"/>
        <end position="2535"/>
    </location>
</feature>
<keyword evidence="7" id="KW-0012">Acyltransferase</keyword>
<dbReference type="PANTHER" id="PTHR43775">
    <property type="entry name" value="FATTY ACID SYNTHASE"/>
    <property type="match status" value="1"/>
</dbReference>
<feature type="region of interest" description="Disordered" evidence="9">
    <location>
        <begin position="1318"/>
        <end position="1338"/>
    </location>
</feature>
<dbReference type="InterPro" id="IPR057326">
    <property type="entry name" value="KR_dom"/>
</dbReference>
<dbReference type="Pfam" id="PF08659">
    <property type="entry name" value="KR"/>
    <property type="match status" value="1"/>
</dbReference>
<dbReference type="RefSeq" id="XP_025391210.1">
    <property type="nucleotide sequence ID" value="XM_025537188.1"/>
</dbReference>
<dbReference type="InterPro" id="IPR049900">
    <property type="entry name" value="PKS_mFAS_DH"/>
</dbReference>
<dbReference type="Gene3D" id="3.10.129.110">
    <property type="entry name" value="Polyketide synthase dehydratase"/>
    <property type="match status" value="1"/>
</dbReference>
<dbReference type="PROSITE" id="PS00606">
    <property type="entry name" value="KS3_1"/>
    <property type="match status" value="1"/>
</dbReference>
<dbReference type="PROSITE" id="PS00012">
    <property type="entry name" value="PHOSPHOPANTETHEINE"/>
    <property type="match status" value="1"/>
</dbReference>
<dbReference type="InterPro" id="IPR020841">
    <property type="entry name" value="PKS_Beta-ketoAc_synthase_dom"/>
</dbReference>
<dbReference type="InterPro" id="IPR014030">
    <property type="entry name" value="Ketoacyl_synth_N"/>
</dbReference>
<evidence type="ECO:0000313" key="14">
    <source>
        <dbReference type="Proteomes" id="UP000246171"/>
    </source>
</evidence>
<evidence type="ECO:0000256" key="9">
    <source>
        <dbReference type="SAM" id="MobiDB-lite"/>
    </source>
</evidence>
<dbReference type="Pfam" id="PF00698">
    <property type="entry name" value="Acyl_transf_1"/>
    <property type="match status" value="1"/>
</dbReference>
<dbReference type="InterPro" id="IPR009081">
    <property type="entry name" value="PP-bd_ACP"/>
</dbReference>
<comment type="caution">
    <text evidence="13">The sequence shown here is derived from an EMBL/GenBank/DDBJ whole genome shotgun (WGS) entry which is preliminary data.</text>
</comment>
<dbReference type="InterPro" id="IPR016036">
    <property type="entry name" value="Malonyl_transacylase_ACP-bd"/>
</dbReference>
<feature type="domain" description="PKS/mFAS DH" evidence="12">
    <location>
        <begin position="987"/>
        <end position="1321"/>
    </location>
</feature>
<dbReference type="Gene3D" id="3.30.70.3290">
    <property type="match status" value="1"/>
</dbReference>
<organism evidence="13 14">
    <name type="scientific">Aspergillus eucalypticola (strain CBS 122712 / IBT 29274)</name>
    <dbReference type="NCBI Taxonomy" id="1448314"/>
    <lineage>
        <taxon>Eukaryota</taxon>
        <taxon>Fungi</taxon>
        <taxon>Dikarya</taxon>
        <taxon>Ascomycota</taxon>
        <taxon>Pezizomycotina</taxon>
        <taxon>Eurotiomycetes</taxon>
        <taxon>Eurotiomycetidae</taxon>
        <taxon>Eurotiales</taxon>
        <taxon>Aspergillaceae</taxon>
        <taxon>Aspergillus</taxon>
        <taxon>Aspergillus subgen. Circumdati</taxon>
    </lineage>
</organism>
<evidence type="ECO:0000256" key="3">
    <source>
        <dbReference type="ARBA" id="ARBA00022679"/>
    </source>
</evidence>
<accession>A0A317W0N6</accession>
<dbReference type="InterPro" id="IPR014043">
    <property type="entry name" value="Acyl_transferase_dom"/>
</dbReference>
<dbReference type="SUPFAM" id="SSF50129">
    <property type="entry name" value="GroES-like"/>
    <property type="match status" value="1"/>
</dbReference>
<dbReference type="InterPro" id="IPR011032">
    <property type="entry name" value="GroES-like_sf"/>
</dbReference>
<dbReference type="CDD" id="cd00833">
    <property type="entry name" value="PKS"/>
    <property type="match status" value="1"/>
</dbReference>
<dbReference type="GO" id="GO:0004312">
    <property type="term" value="F:fatty acid synthase activity"/>
    <property type="evidence" value="ECO:0007669"/>
    <property type="project" value="TreeGrafter"/>
</dbReference>
<keyword evidence="6" id="KW-0511">Multifunctional enzyme</keyword>
<dbReference type="SUPFAM" id="SSF53901">
    <property type="entry name" value="Thiolase-like"/>
    <property type="match status" value="1"/>
</dbReference>
<keyword evidence="1" id="KW-0596">Phosphopantetheine</keyword>
<dbReference type="GO" id="GO:0006633">
    <property type="term" value="P:fatty acid biosynthetic process"/>
    <property type="evidence" value="ECO:0007669"/>
    <property type="project" value="InterPro"/>
</dbReference>
<dbReference type="InterPro" id="IPR036291">
    <property type="entry name" value="NAD(P)-bd_dom_sf"/>
</dbReference>
<keyword evidence="3" id="KW-0808">Transferase</keyword>
<protein>
    <submittedName>
        <fullName evidence="13">Polyketide synthase</fullName>
    </submittedName>
</protein>
<evidence type="ECO:0000256" key="8">
    <source>
        <dbReference type="PROSITE-ProRule" id="PRU01363"/>
    </source>
</evidence>
<dbReference type="InterPro" id="IPR013968">
    <property type="entry name" value="PKS_KR"/>
</dbReference>
<feature type="compositionally biased region" description="Polar residues" evidence="9">
    <location>
        <begin position="1318"/>
        <end position="1330"/>
    </location>
</feature>
<evidence type="ECO:0000256" key="4">
    <source>
        <dbReference type="ARBA" id="ARBA00022857"/>
    </source>
</evidence>
<feature type="region of interest" description="N-terminal hotdog fold" evidence="8">
    <location>
        <begin position="987"/>
        <end position="1131"/>
    </location>
</feature>
<evidence type="ECO:0000256" key="2">
    <source>
        <dbReference type="ARBA" id="ARBA00022553"/>
    </source>
</evidence>
<dbReference type="Gene3D" id="3.40.50.720">
    <property type="entry name" value="NAD(P)-binding Rossmann-like Domain"/>
    <property type="match status" value="1"/>
</dbReference>
<evidence type="ECO:0000256" key="7">
    <source>
        <dbReference type="ARBA" id="ARBA00023315"/>
    </source>
</evidence>
<feature type="active site" description="Proton acceptor; for dehydratase activity" evidence="8">
    <location>
        <position position="1019"/>
    </location>
</feature>
<dbReference type="Gene3D" id="3.40.50.150">
    <property type="entry name" value="Vaccinia Virus protein VP39"/>
    <property type="match status" value="1"/>
</dbReference>
<dbReference type="InterPro" id="IPR016039">
    <property type="entry name" value="Thiolase-like"/>
</dbReference>
<name>A0A317W0N6_ASPEC</name>
<dbReference type="GO" id="GO:0031177">
    <property type="term" value="F:phosphopantetheine binding"/>
    <property type="evidence" value="ECO:0007669"/>
    <property type="project" value="InterPro"/>
</dbReference>
<dbReference type="InterPro" id="IPR036736">
    <property type="entry name" value="ACP-like_sf"/>
</dbReference>
<dbReference type="SUPFAM" id="SSF51735">
    <property type="entry name" value="NAD(P)-binding Rossmann-fold domains"/>
    <property type="match status" value="2"/>
</dbReference>
<dbReference type="SUPFAM" id="SSF55048">
    <property type="entry name" value="Probable ACP-binding domain of malonyl-CoA ACP transacylase"/>
    <property type="match status" value="1"/>
</dbReference>